<organism evidence="8 9">
    <name type="scientific">Allofranklinella schreckenbergeri</name>
    <dbReference type="NCBI Taxonomy" id="1076744"/>
    <lineage>
        <taxon>Bacteria</taxon>
        <taxon>Pseudomonadati</taxon>
        <taxon>Pseudomonadota</taxon>
        <taxon>Betaproteobacteria</taxon>
        <taxon>Burkholderiales</taxon>
        <taxon>Comamonadaceae</taxon>
        <taxon>Allofranklinella</taxon>
    </lineage>
</organism>
<evidence type="ECO:0000256" key="6">
    <source>
        <dbReference type="ARBA" id="ARBA00023263"/>
    </source>
</evidence>
<dbReference type="GO" id="GO:0009289">
    <property type="term" value="C:pilus"/>
    <property type="evidence" value="ECO:0007669"/>
    <property type="project" value="UniProtKB-SubCell"/>
</dbReference>
<dbReference type="InterPro" id="IPR028994">
    <property type="entry name" value="Integrin_alpha_N"/>
</dbReference>
<keyword evidence="5" id="KW-0106">Calcium</keyword>
<proteinExistence type="inferred from homology"/>
<comment type="caution">
    <text evidence="8">The sequence shown here is derived from an EMBL/GenBank/DDBJ whole genome shotgun (WGS) entry which is preliminary data.</text>
</comment>
<gene>
    <name evidence="8" type="ORF">EBQ24_00400</name>
</gene>
<dbReference type="Pfam" id="PF05567">
    <property type="entry name" value="T4P_PilY1"/>
    <property type="match status" value="1"/>
</dbReference>
<keyword evidence="6" id="KW-0281">Fimbrium</keyword>
<dbReference type="SUPFAM" id="SSF50998">
    <property type="entry name" value="Quinoprotein alcohol dehydrogenase-like"/>
    <property type="match status" value="1"/>
</dbReference>
<reference evidence="8 9" key="1">
    <citation type="submission" date="2018-10" db="EMBL/GenBank/DDBJ databases">
        <title>Comamonadaceae CDC group NO-1 genome sequencing and assembly.</title>
        <authorList>
            <person name="Bernier A.-M."/>
            <person name="Bernard K."/>
        </authorList>
    </citation>
    <scope>NUCLEOTIDE SEQUENCE [LARGE SCALE GENOMIC DNA]</scope>
    <source>
        <strain evidence="8 9">NML180581</strain>
    </source>
</reference>
<dbReference type="AlphaFoldDB" id="A0A3M6R8V1"/>
<dbReference type="InterPro" id="IPR008707">
    <property type="entry name" value="B-propeller_PilY1"/>
</dbReference>
<evidence type="ECO:0000313" key="9">
    <source>
        <dbReference type="Proteomes" id="UP000281171"/>
    </source>
</evidence>
<comment type="subcellular location">
    <subcellularLocation>
        <location evidence="1">Fimbrium</location>
    </subcellularLocation>
</comment>
<accession>A0A3M6R8V1</accession>
<keyword evidence="3" id="KW-1029">Fimbrium biogenesis</keyword>
<protein>
    <submittedName>
        <fullName evidence="8">Pilus assembly protein PilC</fullName>
    </submittedName>
</protein>
<dbReference type="InterPro" id="IPR011047">
    <property type="entry name" value="Quinoprotein_ADH-like_sf"/>
</dbReference>
<name>A0A3M6R8V1_9BURK</name>
<sequence>MAARMARALFCSKPLFPKNSKTEFCTRRNTMFKKSALYQAVLSVMTLAGATQIMAAPLELADTPPGSGYKPPKPNVIMSFDNSGSMAWDIDGCATVVSVGLYYYQSPGHGLVYGGDVYTHDQENTNISTGLANGKQKQCRYELKRGGYSTFNVEGDWGKFKKYRFTDGKDYLKAQPGETRMEILKRSLSAAMDEVVEDGSIRLAWQAMHNNGEVVDARFLTPGHTNAMRIFKGNHRTNFRNYLNSLKPRLGTPSHRMMMQAHDYMSGAKGVHSPWAEEPSVKEGDYLTCRRAYHIFLTDGAWNSQDSSQIPEGNLDQDSVTVQVSDGAGGVRTEYYNPSAGYAKVFKGQEAGTLADWAFKSWITDLQPAINNEVEPLPSYRDAKDTTVGAVAVPKFWNPRHNPATWQHLTTFSIGYSKAAYEWTEFPRFDQTWETAGPTTMADNYGGDFEKLYTSSKTWPTLRVDRSWDQPGRPSDLWHMALNSRGKFYPVDSGERLTAAFTEIFQRINLDTQPGTTAIAASGSNNVYTDVGLFTSTFDSAKAWRGHVEAWTMDMDGQKNPNAVWGMNGAKPRNTADMLDDRPEAEIANRLILTTNDATQTGVPFIWETSSGAQPLSAAQRAALSGNLADPEGANRVNYLRGSRLLESNTNYRERQSRQGDIVNSSIWYVGKPASGYGVKDYLKFANTTRQDAEDAMIYVGGNDGMLHGFSAYNGEERIAYIPKGLIPGLRELTLPTYGHKFYVDGSPFAGDAEIDGNWKTVLVGTLGAGGRGYFVLDVTNPDNFSASNASSLVMMDKTQIPRSLTGAPDPLGLDPDLGHIFGAPVPHETYPMRAAQVAKMNNGRWAVVLGNGYNSANEQPVLYIQYLDGDKSVHKIEAITSAAASGENKSENGLSAPRLVDINGDDRPDVIYAGDLKGNLWKFDVSSSSPSDWGVAFGGQPLFTACRRSNSGQVSPSSCVRQPITVAPTVRAHPAGKGMMVAFGTGRNVTMPDRSSTGVQAIYSVLDNTRYKFRDTAKTLLQVHPGSDADGIAAPQALSASTSLVSQTVSSTTRAGSGESAGTDFWATSGNAVDWSDANTKGWFLNLPASGERLLQTMGFYDGSNILTVNSQVPARGSGDLEDETCSPVPEAGKRYMTMLNIMTGKAPSVQLMDLNGDGLYNGDDRGVSRMSLLPDSMTSIKSGERTVVTSSGGGGTKDNKLALMPIQAMRPSWRQLQ</sequence>
<evidence type="ECO:0000256" key="4">
    <source>
        <dbReference type="ARBA" id="ARBA00022723"/>
    </source>
</evidence>
<dbReference type="Proteomes" id="UP000281171">
    <property type="component" value="Unassembled WGS sequence"/>
</dbReference>
<dbReference type="GO" id="GO:0046872">
    <property type="term" value="F:metal ion binding"/>
    <property type="evidence" value="ECO:0007669"/>
    <property type="project" value="UniProtKB-KW"/>
</dbReference>
<evidence type="ECO:0000259" key="7">
    <source>
        <dbReference type="Pfam" id="PF05567"/>
    </source>
</evidence>
<evidence type="ECO:0000256" key="1">
    <source>
        <dbReference type="ARBA" id="ARBA00004561"/>
    </source>
</evidence>
<feature type="domain" description="PilY1 beta-propeller" evidence="7">
    <location>
        <begin position="660"/>
        <end position="1011"/>
    </location>
</feature>
<dbReference type="EMBL" id="RDQK01000001">
    <property type="protein sequence ID" value="RMX11747.1"/>
    <property type="molecule type" value="Genomic_DNA"/>
</dbReference>
<evidence type="ECO:0000256" key="5">
    <source>
        <dbReference type="ARBA" id="ARBA00022837"/>
    </source>
</evidence>
<evidence type="ECO:0000256" key="2">
    <source>
        <dbReference type="ARBA" id="ARBA00008387"/>
    </source>
</evidence>
<evidence type="ECO:0000256" key="3">
    <source>
        <dbReference type="ARBA" id="ARBA00022558"/>
    </source>
</evidence>
<evidence type="ECO:0000313" key="8">
    <source>
        <dbReference type="EMBL" id="RMX11747.1"/>
    </source>
</evidence>
<dbReference type="SUPFAM" id="SSF69318">
    <property type="entry name" value="Integrin alpha N-terminal domain"/>
    <property type="match status" value="1"/>
</dbReference>
<comment type="similarity">
    <text evidence="2">Belongs to the PilY1 family.</text>
</comment>
<keyword evidence="4" id="KW-0479">Metal-binding</keyword>